<evidence type="ECO:0000313" key="2">
    <source>
        <dbReference type="EMBL" id="KAH9360529.1"/>
    </source>
</evidence>
<dbReference type="VEuPathDB" id="VectorBase:HLOH_041213"/>
<dbReference type="OrthoDB" id="10547254at2759"/>
<protein>
    <submittedName>
        <fullName evidence="2">Uncharacterized protein</fullName>
    </submittedName>
</protein>
<feature type="region of interest" description="Disordered" evidence="1">
    <location>
        <begin position="77"/>
        <end position="117"/>
    </location>
</feature>
<sequence length="117" mass="12122">MHKRAFFDVPAAFALSPSKGGGGSSLLPEGAALPYGRRCSEGMARPATPISILKHENNRWMGSCSGTEAAAPASLAHQPAWSSTGDVKLTVPLSSGSSSLDRSPDPAAKEGERGMQR</sequence>
<evidence type="ECO:0000256" key="1">
    <source>
        <dbReference type="SAM" id="MobiDB-lite"/>
    </source>
</evidence>
<evidence type="ECO:0000313" key="3">
    <source>
        <dbReference type="Proteomes" id="UP000821853"/>
    </source>
</evidence>
<gene>
    <name evidence="2" type="ORF">HPB48_009331</name>
</gene>
<dbReference type="AlphaFoldDB" id="A0A9J6FDV0"/>
<proteinExistence type="predicted"/>
<feature type="compositionally biased region" description="Basic and acidic residues" evidence="1">
    <location>
        <begin position="102"/>
        <end position="117"/>
    </location>
</feature>
<accession>A0A9J6FDV0</accession>
<dbReference type="Proteomes" id="UP000821853">
    <property type="component" value="Chromosome 1"/>
</dbReference>
<name>A0A9J6FDV0_HAELO</name>
<organism evidence="2 3">
    <name type="scientific">Haemaphysalis longicornis</name>
    <name type="common">Bush tick</name>
    <dbReference type="NCBI Taxonomy" id="44386"/>
    <lineage>
        <taxon>Eukaryota</taxon>
        <taxon>Metazoa</taxon>
        <taxon>Ecdysozoa</taxon>
        <taxon>Arthropoda</taxon>
        <taxon>Chelicerata</taxon>
        <taxon>Arachnida</taxon>
        <taxon>Acari</taxon>
        <taxon>Parasitiformes</taxon>
        <taxon>Ixodida</taxon>
        <taxon>Ixodoidea</taxon>
        <taxon>Ixodidae</taxon>
        <taxon>Haemaphysalinae</taxon>
        <taxon>Haemaphysalis</taxon>
    </lineage>
</organism>
<reference evidence="2 3" key="1">
    <citation type="journal article" date="2020" name="Cell">
        <title>Large-Scale Comparative Analyses of Tick Genomes Elucidate Their Genetic Diversity and Vector Capacities.</title>
        <authorList>
            <consortium name="Tick Genome and Microbiome Consortium (TIGMIC)"/>
            <person name="Jia N."/>
            <person name="Wang J."/>
            <person name="Shi W."/>
            <person name="Du L."/>
            <person name="Sun Y."/>
            <person name="Zhan W."/>
            <person name="Jiang J.F."/>
            <person name="Wang Q."/>
            <person name="Zhang B."/>
            <person name="Ji P."/>
            <person name="Bell-Sakyi L."/>
            <person name="Cui X.M."/>
            <person name="Yuan T.T."/>
            <person name="Jiang B.G."/>
            <person name="Yang W.F."/>
            <person name="Lam T.T."/>
            <person name="Chang Q.C."/>
            <person name="Ding S.J."/>
            <person name="Wang X.J."/>
            <person name="Zhu J.G."/>
            <person name="Ruan X.D."/>
            <person name="Zhao L."/>
            <person name="Wei J.T."/>
            <person name="Ye R.Z."/>
            <person name="Que T.C."/>
            <person name="Du C.H."/>
            <person name="Zhou Y.H."/>
            <person name="Cheng J.X."/>
            <person name="Dai P.F."/>
            <person name="Guo W.B."/>
            <person name="Han X.H."/>
            <person name="Huang E.J."/>
            <person name="Li L.F."/>
            <person name="Wei W."/>
            <person name="Gao Y.C."/>
            <person name="Liu J.Z."/>
            <person name="Shao H.Z."/>
            <person name="Wang X."/>
            <person name="Wang C.C."/>
            <person name="Yang T.C."/>
            <person name="Huo Q.B."/>
            <person name="Li W."/>
            <person name="Chen H.Y."/>
            <person name="Chen S.E."/>
            <person name="Zhou L.G."/>
            <person name="Ni X.B."/>
            <person name="Tian J.H."/>
            <person name="Sheng Y."/>
            <person name="Liu T."/>
            <person name="Pan Y.S."/>
            <person name="Xia L.Y."/>
            <person name="Li J."/>
            <person name="Zhao F."/>
            <person name="Cao W.C."/>
        </authorList>
    </citation>
    <scope>NUCLEOTIDE SEQUENCE [LARGE SCALE GENOMIC DNA]</scope>
    <source>
        <strain evidence="2">HaeL-2018</strain>
    </source>
</reference>
<feature type="compositionally biased region" description="Low complexity" evidence="1">
    <location>
        <begin position="92"/>
        <end position="101"/>
    </location>
</feature>
<keyword evidence="3" id="KW-1185">Reference proteome</keyword>
<comment type="caution">
    <text evidence="2">The sequence shown here is derived from an EMBL/GenBank/DDBJ whole genome shotgun (WGS) entry which is preliminary data.</text>
</comment>
<dbReference type="EMBL" id="JABSTR010000001">
    <property type="protein sequence ID" value="KAH9360529.1"/>
    <property type="molecule type" value="Genomic_DNA"/>
</dbReference>